<organism evidence="3 4">
    <name type="scientific">Aspergillus indologenus CBS 114.80</name>
    <dbReference type="NCBI Taxonomy" id="1450541"/>
    <lineage>
        <taxon>Eukaryota</taxon>
        <taxon>Fungi</taxon>
        <taxon>Dikarya</taxon>
        <taxon>Ascomycota</taxon>
        <taxon>Pezizomycotina</taxon>
        <taxon>Eurotiomycetes</taxon>
        <taxon>Eurotiomycetidae</taxon>
        <taxon>Eurotiales</taxon>
        <taxon>Aspergillaceae</taxon>
        <taxon>Aspergillus</taxon>
        <taxon>Aspergillus subgen. Circumdati</taxon>
    </lineage>
</organism>
<gene>
    <name evidence="3" type="ORF">BP00DRAFT_262256</name>
</gene>
<reference evidence="3 4" key="1">
    <citation type="submission" date="2018-02" db="EMBL/GenBank/DDBJ databases">
        <title>The genomes of Aspergillus section Nigri reveals drivers in fungal speciation.</title>
        <authorList>
            <consortium name="DOE Joint Genome Institute"/>
            <person name="Vesth T.C."/>
            <person name="Nybo J."/>
            <person name="Theobald S."/>
            <person name="Brandl J."/>
            <person name="Frisvad J.C."/>
            <person name="Nielsen K.F."/>
            <person name="Lyhne E.K."/>
            <person name="Kogle M.E."/>
            <person name="Kuo A."/>
            <person name="Riley R."/>
            <person name="Clum A."/>
            <person name="Nolan M."/>
            <person name="Lipzen A."/>
            <person name="Salamov A."/>
            <person name="Henrissat B."/>
            <person name="Wiebenga A."/>
            <person name="De vries R.P."/>
            <person name="Grigoriev I.V."/>
            <person name="Mortensen U.H."/>
            <person name="Andersen M.R."/>
            <person name="Baker S.E."/>
        </authorList>
    </citation>
    <scope>NUCLEOTIDE SEQUENCE [LARGE SCALE GENOMIC DNA]</scope>
    <source>
        <strain evidence="3 4">CBS 114.80</strain>
    </source>
</reference>
<keyword evidence="4" id="KW-1185">Reference proteome</keyword>
<name>A0A2V5I2B1_9EURO</name>
<feature type="region of interest" description="Disordered" evidence="1">
    <location>
        <begin position="68"/>
        <end position="93"/>
    </location>
</feature>
<feature type="compositionally biased region" description="Basic and acidic residues" evidence="1">
    <location>
        <begin position="71"/>
        <end position="81"/>
    </location>
</feature>
<evidence type="ECO:0000313" key="3">
    <source>
        <dbReference type="EMBL" id="PYI28374.1"/>
    </source>
</evidence>
<protein>
    <submittedName>
        <fullName evidence="3">Uncharacterized protein</fullName>
    </submittedName>
</protein>
<sequence length="93" mass="10036">MARMQCIPVVVLYNTYTPYLLTLVVVVVVVGKQGRFETAPHYGVHALSFHRFIHLGGVTPSIQMSGMVSSVDREKGNRSKESSAGSATTGTLP</sequence>
<feature type="transmembrane region" description="Helical" evidence="2">
    <location>
        <begin position="12"/>
        <end position="31"/>
    </location>
</feature>
<keyword evidence="2" id="KW-0472">Membrane</keyword>
<dbReference type="AlphaFoldDB" id="A0A2V5I2B1"/>
<dbReference type="Proteomes" id="UP000248817">
    <property type="component" value="Unassembled WGS sequence"/>
</dbReference>
<dbReference type="EMBL" id="KZ825549">
    <property type="protein sequence ID" value="PYI28374.1"/>
    <property type="molecule type" value="Genomic_DNA"/>
</dbReference>
<proteinExistence type="predicted"/>
<keyword evidence="2" id="KW-0812">Transmembrane</keyword>
<evidence type="ECO:0000313" key="4">
    <source>
        <dbReference type="Proteomes" id="UP000248817"/>
    </source>
</evidence>
<feature type="compositionally biased region" description="Polar residues" evidence="1">
    <location>
        <begin position="82"/>
        <end position="93"/>
    </location>
</feature>
<accession>A0A2V5I2B1</accession>
<evidence type="ECO:0000256" key="1">
    <source>
        <dbReference type="SAM" id="MobiDB-lite"/>
    </source>
</evidence>
<evidence type="ECO:0000256" key="2">
    <source>
        <dbReference type="SAM" id="Phobius"/>
    </source>
</evidence>
<keyword evidence="2" id="KW-1133">Transmembrane helix</keyword>